<dbReference type="Pfam" id="PF06949">
    <property type="entry name" value="DUF1292"/>
    <property type="match status" value="1"/>
</dbReference>
<proteinExistence type="predicted"/>
<organism evidence="1 2">
    <name type="scientific">Clostridium tetanomorphum</name>
    <dbReference type="NCBI Taxonomy" id="1553"/>
    <lineage>
        <taxon>Bacteria</taxon>
        <taxon>Bacillati</taxon>
        <taxon>Bacillota</taxon>
        <taxon>Clostridia</taxon>
        <taxon>Eubacteriales</taxon>
        <taxon>Clostridiaceae</taxon>
        <taxon>Clostridium</taxon>
    </lineage>
</organism>
<dbReference type="InterPro" id="IPR009711">
    <property type="entry name" value="UPF0473"/>
</dbReference>
<dbReference type="RefSeq" id="WP_035152144.1">
    <property type="nucleotide sequence ID" value="NZ_JAAZWO010000008.1"/>
</dbReference>
<comment type="caution">
    <text evidence="1">The sequence shown here is derived from an EMBL/GenBank/DDBJ whole genome shotgun (WGS) entry which is preliminary data.</text>
</comment>
<evidence type="ECO:0000313" key="2">
    <source>
        <dbReference type="Proteomes" id="UP000563151"/>
    </source>
</evidence>
<keyword evidence="2" id="KW-1185">Reference proteome</keyword>
<gene>
    <name evidence="1" type="ORF">HGG79_08590</name>
</gene>
<evidence type="ECO:0000313" key="1">
    <source>
        <dbReference type="EMBL" id="MBC2397830.1"/>
    </source>
</evidence>
<dbReference type="EMBL" id="JAAZWO010000008">
    <property type="protein sequence ID" value="MBC2397830.1"/>
    <property type="molecule type" value="Genomic_DNA"/>
</dbReference>
<dbReference type="AlphaFoldDB" id="A0A923E7D8"/>
<sequence length="76" mass="8937">MPNKVYSFRNENGELVKFTVKEFLQLNDNEYILMSPENDTSHIDVYKFNYTNGKEALELVEDENDLSRIKSLSKVM</sequence>
<accession>A0A923E7D8</accession>
<protein>
    <submittedName>
        <fullName evidence="1">DUF1292 domain-containing protein</fullName>
    </submittedName>
</protein>
<reference evidence="1 2" key="1">
    <citation type="submission" date="2020-04" db="EMBL/GenBank/DDBJ databases">
        <title>Genomic insights into acetone-butanol-ethanol (ABE) fermentation by sequencing solventogenic clostridia strains.</title>
        <authorList>
            <person name="Brown S."/>
        </authorList>
    </citation>
    <scope>NUCLEOTIDE SEQUENCE [LARGE SCALE GENOMIC DNA]</scope>
    <source>
        <strain evidence="1 2">DJ011</strain>
    </source>
</reference>
<dbReference type="Proteomes" id="UP000563151">
    <property type="component" value="Unassembled WGS sequence"/>
</dbReference>
<name>A0A923E7D8_CLOTT</name>